<proteinExistence type="predicted"/>
<protein>
    <recommendedName>
        <fullName evidence="1">Beta-galactosidase 1-like first all-beta domain-containing protein</fullName>
    </recommendedName>
</protein>
<dbReference type="InterPro" id="IPR048912">
    <property type="entry name" value="BetaGal1-like_ABD1"/>
</dbReference>
<reference evidence="2" key="1">
    <citation type="submission" date="2020-11" db="EMBL/GenBank/DDBJ databases">
        <authorList>
            <person name="Tran Van P."/>
        </authorList>
    </citation>
    <scope>NUCLEOTIDE SEQUENCE</scope>
</reference>
<dbReference type="AlphaFoldDB" id="A0A7R9MRS1"/>
<feature type="domain" description="Beta-galactosidase 1-like first all-beta" evidence="1">
    <location>
        <begin position="22"/>
        <end position="129"/>
    </location>
</feature>
<gene>
    <name evidence="2" type="ORF">ONB1V03_LOCUS21814</name>
</gene>
<evidence type="ECO:0000313" key="2">
    <source>
        <dbReference type="EMBL" id="CAD7665256.1"/>
    </source>
</evidence>
<feature type="non-terminal residue" evidence="2">
    <location>
        <position position="1"/>
    </location>
</feature>
<keyword evidence="3" id="KW-1185">Reference proteome</keyword>
<dbReference type="OrthoDB" id="6503908at2759"/>
<dbReference type="Proteomes" id="UP000728032">
    <property type="component" value="Unassembled WGS sequence"/>
</dbReference>
<evidence type="ECO:0000313" key="3">
    <source>
        <dbReference type="Proteomes" id="UP000728032"/>
    </source>
</evidence>
<dbReference type="Gene3D" id="2.60.120.260">
    <property type="entry name" value="Galactose-binding domain-like"/>
    <property type="match status" value="1"/>
</dbReference>
<dbReference type="EMBL" id="OC959421">
    <property type="protein sequence ID" value="CAD7665256.1"/>
    <property type="molecule type" value="Genomic_DNA"/>
</dbReference>
<accession>A0A7R9MRS1</accession>
<dbReference type="Pfam" id="PF21317">
    <property type="entry name" value="BetaGal_ABD_1"/>
    <property type="match status" value="1"/>
</dbReference>
<evidence type="ECO:0000259" key="1">
    <source>
        <dbReference type="Pfam" id="PF21317"/>
    </source>
</evidence>
<name>A0A7R9MRS1_9ACAR</name>
<dbReference type="EMBL" id="CAJPVJ010044596">
    <property type="protein sequence ID" value="CAG2182393.1"/>
    <property type="molecule type" value="Genomic_DNA"/>
</dbReference>
<organism evidence="2">
    <name type="scientific">Oppiella nova</name>
    <dbReference type="NCBI Taxonomy" id="334625"/>
    <lineage>
        <taxon>Eukaryota</taxon>
        <taxon>Metazoa</taxon>
        <taxon>Ecdysozoa</taxon>
        <taxon>Arthropoda</taxon>
        <taxon>Chelicerata</taxon>
        <taxon>Arachnida</taxon>
        <taxon>Acari</taxon>
        <taxon>Acariformes</taxon>
        <taxon>Sarcoptiformes</taxon>
        <taxon>Oribatida</taxon>
        <taxon>Brachypylina</taxon>
        <taxon>Oppioidea</taxon>
        <taxon>Oppiidae</taxon>
        <taxon>Oppiella</taxon>
    </lineage>
</organism>
<sequence length="165" mass="18459">MKPIVTEKPQHMESLNIGSNYGQNFGFILYRLAHVNKFKHLKLTGGASGRGVILVDHKEVGVVDNNEDYNQDLNDSQFANTTTHTLDIIVENTGRPRIGDEINSARKGLNGDISIDTKVATNIQTFPLEFKEPFVKQLSELKGKPFIEGIKSPAVYRFELDIKDS</sequence>